<name>A0A232LMK8_9EURO</name>
<gene>
    <name evidence="1" type="ORF">Egran_06838</name>
</gene>
<dbReference type="AlphaFoldDB" id="A0A232LMK8"/>
<proteinExistence type="predicted"/>
<sequence length="363" mass="41064">MAIARQEMIDIFFLAVRRGAGRHGLTYPRKERVFDTCYAEFAKLASGSMLSRHHTFEDLRALCIGAFWLSDVSWKLSGYAVRIATERNLHQFYRRVMQDSSEHREQARLWCLLYVLEHHFSIAYGGRQSFMKTQPSQSSDGDLVQIERFNADIESWRRVWEPRLGSVHLLDARTYHSVPSVRTMSPVRKKHAEIAISSAISTLMSRTSNGVWWESRRPGELPSSYNRQNSIALADLHIDIPLVRELVVDIVGLMLSISEQANERHVSHHIARGLGKMLDGFRLSLSGLPALRDTLLPNPAPLLGVAPLSAERSNGYTMSPAQEKAKIGLSEGSSDPMMADVWGYDEEYFPTGVFDFLQSQMPA</sequence>
<comment type="caution">
    <text evidence="1">The sequence shown here is derived from an EMBL/GenBank/DDBJ whole genome shotgun (WGS) entry which is preliminary data.</text>
</comment>
<reference evidence="1 2" key="1">
    <citation type="journal article" date="2015" name="Environ. Microbiol.">
        <title>Metagenome sequence of Elaphomyces granulatus from sporocarp tissue reveals Ascomycota ectomycorrhizal fingerprints of genome expansion and a Proteobacteria-rich microbiome.</title>
        <authorList>
            <person name="Quandt C.A."/>
            <person name="Kohler A."/>
            <person name="Hesse C.N."/>
            <person name="Sharpton T.J."/>
            <person name="Martin F."/>
            <person name="Spatafora J.W."/>
        </authorList>
    </citation>
    <scope>NUCLEOTIDE SEQUENCE [LARGE SCALE GENOMIC DNA]</scope>
    <source>
        <strain evidence="1 2">OSC145934</strain>
    </source>
</reference>
<dbReference type="CDD" id="cd12148">
    <property type="entry name" value="fungal_TF_MHR"/>
    <property type="match status" value="1"/>
</dbReference>
<dbReference type="EMBL" id="NPHW01007056">
    <property type="protein sequence ID" value="OXV05393.1"/>
    <property type="molecule type" value="Genomic_DNA"/>
</dbReference>
<evidence type="ECO:0008006" key="3">
    <source>
        <dbReference type="Google" id="ProtNLM"/>
    </source>
</evidence>
<accession>A0A232LMK8</accession>
<evidence type="ECO:0000313" key="2">
    <source>
        <dbReference type="Proteomes" id="UP000243515"/>
    </source>
</evidence>
<evidence type="ECO:0000313" key="1">
    <source>
        <dbReference type="EMBL" id="OXV05393.1"/>
    </source>
</evidence>
<organism evidence="1 2">
    <name type="scientific">Elaphomyces granulatus</name>
    <dbReference type="NCBI Taxonomy" id="519963"/>
    <lineage>
        <taxon>Eukaryota</taxon>
        <taxon>Fungi</taxon>
        <taxon>Dikarya</taxon>
        <taxon>Ascomycota</taxon>
        <taxon>Pezizomycotina</taxon>
        <taxon>Eurotiomycetes</taxon>
        <taxon>Eurotiomycetidae</taxon>
        <taxon>Eurotiales</taxon>
        <taxon>Elaphomycetaceae</taxon>
        <taxon>Elaphomyces</taxon>
    </lineage>
</organism>
<dbReference type="Proteomes" id="UP000243515">
    <property type="component" value="Unassembled WGS sequence"/>
</dbReference>
<dbReference type="OrthoDB" id="4060227at2759"/>
<protein>
    <recommendedName>
        <fullName evidence="3">Transcription factor domain-containing protein</fullName>
    </recommendedName>
</protein>
<keyword evidence="2" id="KW-1185">Reference proteome</keyword>